<name>A0A409WWJ1_PSICY</name>
<evidence type="ECO:0000313" key="3">
    <source>
        <dbReference type="Proteomes" id="UP000283269"/>
    </source>
</evidence>
<evidence type="ECO:0000313" key="2">
    <source>
        <dbReference type="EMBL" id="PPQ82883.1"/>
    </source>
</evidence>
<evidence type="ECO:0000259" key="1">
    <source>
        <dbReference type="Pfam" id="PF20236"/>
    </source>
</evidence>
<sequence length="179" mass="20071">MYTNPFGSSGPSYGSLPLADNPSFMKFTFDTRRSGILNCNIIGPNTLVYFNVSSSSTITTISRRNGDVYATIEWTRHPIMQIYGETGRQLTAEWIRLSPDRIQRMVTIRGRNFFWIPRGSRICLYGDDDETSGLSGEIAHISRADREVALHISLLAFNTGFLDTCVLATVLFMSGRNID</sequence>
<reference evidence="2 3" key="1">
    <citation type="journal article" date="2018" name="Evol. Lett.">
        <title>Horizontal gene cluster transfer increased hallucinogenic mushroom diversity.</title>
        <authorList>
            <person name="Reynolds H.T."/>
            <person name="Vijayakumar V."/>
            <person name="Gluck-Thaler E."/>
            <person name="Korotkin H.B."/>
            <person name="Matheny P.B."/>
            <person name="Slot J.C."/>
        </authorList>
    </citation>
    <scope>NUCLEOTIDE SEQUENCE [LARGE SCALE GENOMIC DNA]</scope>
    <source>
        <strain evidence="2 3">2631</strain>
    </source>
</reference>
<keyword evidence="3" id="KW-1185">Reference proteome</keyword>
<dbReference type="InParanoid" id="A0A409WWJ1"/>
<proteinExistence type="predicted"/>
<feature type="domain" description="DUF6593" evidence="1">
    <location>
        <begin position="36"/>
        <end position="172"/>
    </location>
</feature>
<protein>
    <recommendedName>
        <fullName evidence="1">DUF6593 domain-containing protein</fullName>
    </recommendedName>
</protein>
<dbReference type="STRING" id="93625.A0A409WWJ1"/>
<gene>
    <name evidence="2" type="ORF">CVT25_009700</name>
</gene>
<dbReference type="Pfam" id="PF20236">
    <property type="entry name" value="DUF6593"/>
    <property type="match status" value="1"/>
</dbReference>
<dbReference type="AlphaFoldDB" id="A0A409WWJ1"/>
<dbReference type="InterPro" id="IPR046528">
    <property type="entry name" value="DUF6593"/>
</dbReference>
<dbReference type="Proteomes" id="UP000283269">
    <property type="component" value="Unassembled WGS sequence"/>
</dbReference>
<dbReference type="EMBL" id="NHYD01003086">
    <property type="protein sequence ID" value="PPQ82883.1"/>
    <property type="molecule type" value="Genomic_DNA"/>
</dbReference>
<organism evidence="2 3">
    <name type="scientific">Psilocybe cyanescens</name>
    <dbReference type="NCBI Taxonomy" id="93625"/>
    <lineage>
        <taxon>Eukaryota</taxon>
        <taxon>Fungi</taxon>
        <taxon>Dikarya</taxon>
        <taxon>Basidiomycota</taxon>
        <taxon>Agaricomycotina</taxon>
        <taxon>Agaricomycetes</taxon>
        <taxon>Agaricomycetidae</taxon>
        <taxon>Agaricales</taxon>
        <taxon>Agaricineae</taxon>
        <taxon>Strophariaceae</taxon>
        <taxon>Psilocybe</taxon>
    </lineage>
</organism>
<comment type="caution">
    <text evidence="2">The sequence shown here is derived from an EMBL/GenBank/DDBJ whole genome shotgun (WGS) entry which is preliminary data.</text>
</comment>
<accession>A0A409WWJ1</accession>
<dbReference type="OrthoDB" id="3191568at2759"/>